<evidence type="ECO:0000259" key="2">
    <source>
        <dbReference type="Pfam" id="PF07859"/>
    </source>
</evidence>
<dbReference type="Pfam" id="PF07859">
    <property type="entry name" value="Abhydrolase_3"/>
    <property type="match status" value="1"/>
</dbReference>
<dbReference type="GO" id="GO:0016787">
    <property type="term" value="F:hydrolase activity"/>
    <property type="evidence" value="ECO:0007669"/>
    <property type="project" value="InterPro"/>
</dbReference>
<feature type="domain" description="Alpha/beta hydrolase fold-3" evidence="2">
    <location>
        <begin position="13"/>
        <end position="63"/>
    </location>
</feature>
<gene>
    <name evidence="3" type="ORF">GCM10010121_062960</name>
</gene>
<feature type="region of interest" description="Disordered" evidence="1">
    <location>
        <begin position="294"/>
        <end position="315"/>
    </location>
</feature>
<dbReference type="InterPro" id="IPR029058">
    <property type="entry name" value="AB_hydrolase_fold"/>
</dbReference>
<organism evidence="3 4">
    <name type="scientific">Streptomyces brasiliensis</name>
    <dbReference type="NCBI Taxonomy" id="1954"/>
    <lineage>
        <taxon>Bacteria</taxon>
        <taxon>Bacillati</taxon>
        <taxon>Actinomycetota</taxon>
        <taxon>Actinomycetes</taxon>
        <taxon>Kitasatosporales</taxon>
        <taxon>Streptomycetaceae</taxon>
        <taxon>Streptomyces</taxon>
    </lineage>
</organism>
<sequence length="336" mass="35531">MAFSPGPDATRMGESMTGFPPMLIQVGTNEILLDDSTRLAARAGAAGVDVILDITADVPHVFQSFAGVLDEADEALDRAALFLGQHIRTRARRARQRGRTGPGLIQAASSTPSHRAIPGVSPATSPGEWTRVRGRPYTRPTSHGRQAASRAVSRRGGPMGPCAIFLLSPARCSCLGSAHARSLCRAEMRGGVPVRLDAPHRVLRPRFPQAGGVKSPPPSAQEQAYYRCLEENGVVLEKRDDGQLRADKDVDQAATESSAQQKCVDLLPDPVPASPAPAEAVAAAQKFSACVRENGFPGYPDPDPKSGQVEWSGSEGKAYKTDEFVAVAEKCSSGAG</sequence>
<accession>A0A917L7D7</accession>
<proteinExistence type="predicted"/>
<dbReference type="AlphaFoldDB" id="A0A917L7D7"/>
<feature type="region of interest" description="Disordered" evidence="1">
    <location>
        <begin position="92"/>
        <end position="154"/>
    </location>
</feature>
<evidence type="ECO:0000313" key="4">
    <source>
        <dbReference type="Proteomes" id="UP000657574"/>
    </source>
</evidence>
<reference evidence="3" key="1">
    <citation type="journal article" date="2014" name="Int. J. Syst. Evol. Microbiol.">
        <title>Complete genome sequence of Corynebacterium casei LMG S-19264T (=DSM 44701T), isolated from a smear-ripened cheese.</title>
        <authorList>
            <consortium name="US DOE Joint Genome Institute (JGI-PGF)"/>
            <person name="Walter F."/>
            <person name="Albersmeier A."/>
            <person name="Kalinowski J."/>
            <person name="Ruckert C."/>
        </authorList>
    </citation>
    <scope>NUCLEOTIDE SEQUENCE</scope>
    <source>
        <strain evidence="3">JCM 3086</strain>
    </source>
</reference>
<dbReference type="SUPFAM" id="SSF53474">
    <property type="entry name" value="alpha/beta-Hydrolases"/>
    <property type="match status" value="1"/>
</dbReference>
<name>A0A917L7D7_9ACTN</name>
<dbReference type="Proteomes" id="UP000657574">
    <property type="component" value="Unassembled WGS sequence"/>
</dbReference>
<protein>
    <recommendedName>
        <fullName evidence="2">Alpha/beta hydrolase fold-3 domain-containing protein</fullName>
    </recommendedName>
</protein>
<dbReference type="InterPro" id="IPR013094">
    <property type="entry name" value="AB_hydrolase_3"/>
</dbReference>
<reference evidence="3" key="2">
    <citation type="submission" date="2020-09" db="EMBL/GenBank/DDBJ databases">
        <authorList>
            <person name="Sun Q."/>
            <person name="Ohkuma M."/>
        </authorList>
    </citation>
    <scope>NUCLEOTIDE SEQUENCE</scope>
    <source>
        <strain evidence="3">JCM 3086</strain>
    </source>
</reference>
<evidence type="ECO:0000256" key="1">
    <source>
        <dbReference type="SAM" id="MobiDB-lite"/>
    </source>
</evidence>
<dbReference type="Gene3D" id="3.40.50.1820">
    <property type="entry name" value="alpha/beta hydrolase"/>
    <property type="match status" value="1"/>
</dbReference>
<dbReference type="EMBL" id="BMQA01000028">
    <property type="protein sequence ID" value="GGJ43157.1"/>
    <property type="molecule type" value="Genomic_DNA"/>
</dbReference>
<keyword evidence="4" id="KW-1185">Reference proteome</keyword>
<comment type="caution">
    <text evidence="3">The sequence shown here is derived from an EMBL/GenBank/DDBJ whole genome shotgun (WGS) entry which is preliminary data.</text>
</comment>
<evidence type="ECO:0000313" key="3">
    <source>
        <dbReference type="EMBL" id="GGJ43157.1"/>
    </source>
</evidence>